<dbReference type="EMBL" id="FUXP01000003">
    <property type="protein sequence ID" value="SJZ90249.1"/>
    <property type="molecule type" value="Genomic_DNA"/>
</dbReference>
<dbReference type="OrthoDB" id="6054164at2"/>
<accession>A0A1T4PFJ3</accession>
<protein>
    <submittedName>
        <fullName evidence="1">Uncharacterized protein</fullName>
    </submittedName>
</protein>
<evidence type="ECO:0000313" key="1">
    <source>
        <dbReference type="EMBL" id="SJZ90249.1"/>
    </source>
</evidence>
<name>A0A1T4PFJ3_9GAMM</name>
<proteinExistence type="predicted"/>
<reference evidence="1 2" key="1">
    <citation type="submission" date="2017-02" db="EMBL/GenBank/DDBJ databases">
        <authorList>
            <person name="Peterson S.W."/>
        </authorList>
    </citation>
    <scope>NUCLEOTIDE SEQUENCE [LARGE SCALE GENOMIC DNA]</scope>
    <source>
        <strain evidence="1 2">DSM 21749</strain>
    </source>
</reference>
<evidence type="ECO:0000313" key="2">
    <source>
        <dbReference type="Proteomes" id="UP000190061"/>
    </source>
</evidence>
<dbReference type="STRING" id="1122188.SAMN02745674_01168"/>
<dbReference type="Proteomes" id="UP000190061">
    <property type="component" value="Unassembled WGS sequence"/>
</dbReference>
<sequence length="197" mass="20348">MTDLGGSTGDTSTGGNLCVTVDGETQLAAQSFGIQNSLTVTPGTDEIVIAGGACNVAPLQYNGSVVDVYHVNPAGNTTAQSFIRVINPSNLDGNVTVVGWDDNGTMAGPISFNLPAGNSKQFNSVDLEEGAVAKGITGSFGNGAGKWRLEVTGEFDGMMVQGLNRNQNDGTITNLTDADAQTEQQFLHNSNGGFFIP</sequence>
<keyword evidence="2" id="KW-1185">Reference proteome</keyword>
<dbReference type="RefSeq" id="WP_143814170.1">
    <property type="nucleotide sequence ID" value="NZ_FUXP01000003.1"/>
</dbReference>
<organism evidence="1 2">
    <name type="scientific">Lysobacter spongiicola DSM 21749</name>
    <dbReference type="NCBI Taxonomy" id="1122188"/>
    <lineage>
        <taxon>Bacteria</taxon>
        <taxon>Pseudomonadati</taxon>
        <taxon>Pseudomonadota</taxon>
        <taxon>Gammaproteobacteria</taxon>
        <taxon>Lysobacterales</taxon>
        <taxon>Lysobacteraceae</taxon>
        <taxon>Novilysobacter</taxon>
    </lineage>
</organism>
<dbReference type="AlphaFoldDB" id="A0A1T4PFJ3"/>
<gene>
    <name evidence="1" type="ORF">SAMN02745674_01168</name>
</gene>